<organism evidence="2 3">
    <name type="scientific">Adhaeribacter terreus</name>
    <dbReference type="NCBI Taxonomy" id="529703"/>
    <lineage>
        <taxon>Bacteria</taxon>
        <taxon>Pseudomonadati</taxon>
        <taxon>Bacteroidota</taxon>
        <taxon>Cytophagia</taxon>
        <taxon>Cytophagales</taxon>
        <taxon>Hymenobacteraceae</taxon>
        <taxon>Adhaeribacter</taxon>
    </lineage>
</organism>
<evidence type="ECO:0008006" key="4">
    <source>
        <dbReference type="Google" id="ProtNLM"/>
    </source>
</evidence>
<feature type="signal peptide" evidence="1">
    <location>
        <begin position="1"/>
        <end position="28"/>
    </location>
</feature>
<reference evidence="3" key="1">
    <citation type="journal article" date="2019" name="Int. J. Syst. Evol. Microbiol.">
        <title>The Global Catalogue of Microorganisms (GCM) 10K type strain sequencing project: providing services to taxonomists for standard genome sequencing and annotation.</title>
        <authorList>
            <consortium name="The Broad Institute Genomics Platform"/>
            <consortium name="The Broad Institute Genome Sequencing Center for Infectious Disease"/>
            <person name="Wu L."/>
            <person name="Ma J."/>
        </authorList>
    </citation>
    <scope>NUCLEOTIDE SEQUENCE [LARGE SCALE GENOMIC DNA]</scope>
    <source>
        <strain evidence="3">KACC 12602</strain>
    </source>
</reference>
<protein>
    <recommendedName>
        <fullName evidence="4">HMA domain-containing protein</fullName>
    </recommendedName>
</protein>
<gene>
    <name evidence="2" type="ORF">ACFPIB_10215</name>
</gene>
<comment type="caution">
    <text evidence="2">The sequence shown here is derived from an EMBL/GenBank/DDBJ whole genome shotgun (WGS) entry which is preliminary data.</text>
</comment>
<evidence type="ECO:0000313" key="2">
    <source>
        <dbReference type="EMBL" id="MFC5270984.1"/>
    </source>
</evidence>
<dbReference type="EMBL" id="JBHSKT010000005">
    <property type="protein sequence ID" value="MFC5270984.1"/>
    <property type="molecule type" value="Genomic_DNA"/>
</dbReference>
<evidence type="ECO:0000256" key="1">
    <source>
        <dbReference type="SAM" id="SignalP"/>
    </source>
</evidence>
<dbReference type="Proteomes" id="UP001596161">
    <property type="component" value="Unassembled WGS sequence"/>
</dbReference>
<proteinExistence type="predicted"/>
<dbReference type="RefSeq" id="WP_378017351.1">
    <property type="nucleotide sequence ID" value="NZ_JBHSKT010000005.1"/>
</dbReference>
<keyword evidence="1" id="KW-0732">Signal</keyword>
<sequence>MKLLKKSILLSLIAPLLFSLLSFKNAVAGEGKVVTIRIYECTYGCEAKIIISTNGEQKQVTLEKTKGKVDTNIDIITNTFEQYYKEGYKIEASNSISSTGANLFSITTYILTK</sequence>
<feature type="chain" id="PRO_5047068068" description="HMA domain-containing protein" evidence="1">
    <location>
        <begin position="29"/>
        <end position="113"/>
    </location>
</feature>
<evidence type="ECO:0000313" key="3">
    <source>
        <dbReference type="Proteomes" id="UP001596161"/>
    </source>
</evidence>
<keyword evidence="3" id="KW-1185">Reference proteome</keyword>
<accession>A0ABW0E9J9</accession>
<name>A0ABW0E9J9_9BACT</name>